<dbReference type="Gene3D" id="3.40.1090.10">
    <property type="entry name" value="Cytosolic phospholipase A2 catalytic domain"/>
    <property type="match status" value="1"/>
</dbReference>
<sequence length="209" mass="22543">MNAAVLAHGLLTGDSEDAREALHDFWRAVAQSAESYDPFGKIRIFSGQELCTEAVLASASLPTLSQAVEINSEHYWDGGHVGNPVIFPLIYNRGTHDVVIVHINPIVRTGVPTTPANDRASISAGNSFKATLNKPRNVSASSACRNSSDSLRPTLQPRSFGHYGSTICPLQASYRCTDVITHPHPRPSALPSRANCATDLSAEDCRKNH</sequence>
<dbReference type="SUPFAM" id="SSF52151">
    <property type="entry name" value="FabD/lysophospholipase-like"/>
    <property type="match status" value="1"/>
</dbReference>
<dbReference type="Pfam" id="PF01734">
    <property type="entry name" value="Patatin"/>
    <property type="match status" value="1"/>
</dbReference>
<feature type="domain" description="PNPLA" evidence="2">
    <location>
        <begin position="37"/>
        <end position="85"/>
    </location>
</feature>
<dbReference type="Proteomes" id="UP000652198">
    <property type="component" value="Unassembled WGS sequence"/>
</dbReference>
<dbReference type="InterPro" id="IPR016035">
    <property type="entry name" value="Acyl_Trfase/lysoPLipase"/>
</dbReference>
<evidence type="ECO:0000313" key="3">
    <source>
        <dbReference type="EMBL" id="NPT46423.1"/>
    </source>
</evidence>
<accession>A0ABX2C269</accession>
<dbReference type="InterPro" id="IPR002641">
    <property type="entry name" value="PNPLA_dom"/>
</dbReference>
<evidence type="ECO:0000259" key="2">
    <source>
        <dbReference type="Pfam" id="PF01734"/>
    </source>
</evidence>
<dbReference type="EMBL" id="WOEY01000134">
    <property type="protein sequence ID" value="NPT46423.1"/>
    <property type="molecule type" value="Genomic_DNA"/>
</dbReference>
<name>A0ABX2C269_9BURK</name>
<keyword evidence="1" id="KW-0443">Lipid metabolism</keyword>
<keyword evidence="4" id="KW-1185">Reference proteome</keyword>
<evidence type="ECO:0000256" key="1">
    <source>
        <dbReference type="ARBA" id="ARBA00023098"/>
    </source>
</evidence>
<reference evidence="3 4" key="1">
    <citation type="submission" date="2019-11" db="EMBL/GenBank/DDBJ databases">
        <title>Metabolism of dissolved organic matter in forest soils.</title>
        <authorList>
            <person name="Cyle K.T."/>
            <person name="Wilhelm R.C."/>
            <person name="Martinez C.E."/>
        </authorList>
    </citation>
    <scope>NUCLEOTIDE SEQUENCE [LARGE SCALE GENOMIC DNA]</scope>
    <source>
        <strain evidence="3 4">1N</strain>
    </source>
</reference>
<organism evidence="3 4">
    <name type="scientific">Paraburkholderia solitsugae</name>
    <dbReference type="NCBI Taxonomy" id="2675748"/>
    <lineage>
        <taxon>Bacteria</taxon>
        <taxon>Pseudomonadati</taxon>
        <taxon>Pseudomonadota</taxon>
        <taxon>Betaproteobacteria</taxon>
        <taxon>Burkholderiales</taxon>
        <taxon>Burkholderiaceae</taxon>
        <taxon>Paraburkholderia</taxon>
    </lineage>
</organism>
<evidence type="ECO:0000313" key="4">
    <source>
        <dbReference type="Proteomes" id="UP000652198"/>
    </source>
</evidence>
<gene>
    <name evidence="3" type="ORF">GNZ12_34910</name>
</gene>
<protein>
    <recommendedName>
        <fullName evidence="2">PNPLA domain-containing protein</fullName>
    </recommendedName>
</protein>
<comment type="caution">
    <text evidence="3">The sequence shown here is derived from an EMBL/GenBank/DDBJ whole genome shotgun (WGS) entry which is preliminary data.</text>
</comment>
<proteinExistence type="predicted"/>